<comment type="caution">
    <text evidence="2">The sequence shown here is derived from an EMBL/GenBank/DDBJ whole genome shotgun (WGS) entry which is preliminary data.</text>
</comment>
<feature type="transmembrane region" description="Helical" evidence="1">
    <location>
        <begin position="65"/>
        <end position="84"/>
    </location>
</feature>
<keyword evidence="1" id="KW-1133">Transmembrane helix</keyword>
<name>A0ABR9P3L8_9ACTN</name>
<keyword evidence="1" id="KW-0472">Membrane</keyword>
<organism evidence="2 3">
    <name type="scientific">Nocardiopsis coralli</name>
    <dbReference type="NCBI Taxonomy" id="2772213"/>
    <lineage>
        <taxon>Bacteria</taxon>
        <taxon>Bacillati</taxon>
        <taxon>Actinomycetota</taxon>
        <taxon>Actinomycetes</taxon>
        <taxon>Streptosporangiales</taxon>
        <taxon>Nocardiopsidaceae</taxon>
        <taxon>Nocardiopsis</taxon>
    </lineage>
</organism>
<reference evidence="2 3" key="1">
    <citation type="submission" date="2020-09" db="EMBL/GenBank/DDBJ databases">
        <title>Diversity and distribution of actinomycetes associated with coral in the coast of Hainan.</title>
        <authorList>
            <person name="Li F."/>
        </authorList>
    </citation>
    <scope>NUCLEOTIDE SEQUENCE [LARGE SCALE GENOMIC DNA]</scope>
    <source>
        <strain evidence="2 3">HNM0947</strain>
    </source>
</reference>
<evidence type="ECO:0000313" key="3">
    <source>
        <dbReference type="Proteomes" id="UP000806528"/>
    </source>
</evidence>
<evidence type="ECO:0000313" key="2">
    <source>
        <dbReference type="EMBL" id="MBE2998423.1"/>
    </source>
</evidence>
<gene>
    <name evidence="2" type="ORF">IDM40_06840</name>
</gene>
<keyword evidence="3" id="KW-1185">Reference proteome</keyword>
<proteinExistence type="predicted"/>
<accession>A0ABR9P3L8</accession>
<dbReference type="RefSeq" id="WP_193121079.1">
    <property type="nucleotide sequence ID" value="NZ_JADBGI010000005.1"/>
</dbReference>
<sequence>MEENRFFFGRAMMSLALNPLLMPKAAADKLSEESSTKEVRAVIIGSLMAVLPLGALGYMSFFGEIALAAWCSALLLLYFAFSSWPSPRSTC</sequence>
<dbReference type="EMBL" id="JADBGI010000005">
    <property type="protein sequence ID" value="MBE2998423.1"/>
    <property type="molecule type" value="Genomic_DNA"/>
</dbReference>
<feature type="transmembrane region" description="Helical" evidence="1">
    <location>
        <begin position="39"/>
        <end position="59"/>
    </location>
</feature>
<dbReference type="Proteomes" id="UP000806528">
    <property type="component" value="Unassembled WGS sequence"/>
</dbReference>
<protein>
    <submittedName>
        <fullName evidence="2">Uncharacterized protein</fullName>
    </submittedName>
</protein>
<keyword evidence="1" id="KW-0812">Transmembrane</keyword>
<evidence type="ECO:0000256" key="1">
    <source>
        <dbReference type="SAM" id="Phobius"/>
    </source>
</evidence>